<dbReference type="RefSeq" id="WP_234985310.1">
    <property type="nucleotide sequence ID" value="NZ_FUXG01000026.1"/>
</dbReference>
<reference evidence="9 10" key="1">
    <citation type="submission" date="2017-01" db="EMBL/GenBank/DDBJ databases">
        <title>Genome Sequencing of a Marine Spirillum, Oceanospirillum multiglobuliferum ATCC 33336, from Japan.</title>
        <authorList>
            <person name="Carney J.G."/>
            <person name="Trachtenberg A.M."/>
            <person name="Rheaume B.A."/>
            <person name="Linnane J.D."/>
            <person name="Pitts N.L."/>
            <person name="Mykles D.L."/>
            <person name="Maclea K.S."/>
        </authorList>
    </citation>
    <scope>NUCLEOTIDE SEQUENCE [LARGE SCALE GENOMIC DNA]</scope>
    <source>
        <strain evidence="9 10">ATCC 33336</strain>
    </source>
</reference>
<feature type="transmembrane region" description="Helical" evidence="7">
    <location>
        <begin position="12"/>
        <end position="34"/>
    </location>
</feature>
<proteinExistence type="inferred from homology"/>
<evidence type="ECO:0000256" key="6">
    <source>
        <dbReference type="ARBA" id="ARBA00023136"/>
    </source>
</evidence>
<dbReference type="AlphaFoldDB" id="A0A1T4S9W4"/>
<protein>
    <submittedName>
        <fullName evidence="9">Glycosyl transferase</fullName>
    </submittedName>
</protein>
<evidence type="ECO:0000256" key="5">
    <source>
        <dbReference type="ARBA" id="ARBA00022989"/>
    </source>
</evidence>
<evidence type="ECO:0000259" key="8">
    <source>
        <dbReference type="Pfam" id="PF02397"/>
    </source>
</evidence>
<comment type="caution">
    <text evidence="9">The sequence shown here is derived from an EMBL/GenBank/DDBJ whole genome shotgun (WGS) entry which is preliminary data.</text>
</comment>
<accession>A0A1T4S9W4</accession>
<evidence type="ECO:0000256" key="4">
    <source>
        <dbReference type="ARBA" id="ARBA00022692"/>
    </source>
</evidence>
<sequence>MNHPFQRRHSLWYERLLFSGLFQFILGTVCIVLLPAWQRWPDEFFAAKAQDVKLYTLMANMAAYLAVFLIIRRLRYFPNAQTISYVLPTIALSWLLVVAVLFFLRLDYSRYVLMLSFLAANLWAVVGFYVRRKFRMPKIALVPMGRALSLKDNPGAHSIVLQQPDLGSRRFDAIVADLHSDDLSAEWERFLARCTLAHIPVFHFKQMEELLTGKVRIERLAENEIGSLLPSPFYSTVKRVLDLTLALLLLPALLLVMLLFAVWIKLDSEGSVFFIQERLGFRGNPFKVYKFRSMYTNMAGQSFTEGENDPRITRVGKVIRKFRIDELPQIINVLKGDMSFIGPRPESKELSDWYEEAVPFFSYRHVVRPGISGWAQVNQGYAAEVEGMKEKLQYDFYYIKHFSLWLDILILFKTIRTVLTGYGAR</sequence>
<evidence type="ECO:0000256" key="7">
    <source>
        <dbReference type="SAM" id="Phobius"/>
    </source>
</evidence>
<dbReference type="STRING" id="64969.SAMN02745127_02837"/>
<feature type="transmembrane region" description="Helical" evidence="7">
    <location>
        <begin position="110"/>
        <end position="130"/>
    </location>
</feature>
<dbReference type="GO" id="GO:0016020">
    <property type="term" value="C:membrane"/>
    <property type="evidence" value="ECO:0007669"/>
    <property type="project" value="UniProtKB-SubCell"/>
</dbReference>
<feature type="domain" description="Bacterial sugar transferase" evidence="8">
    <location>
        <begin position="238"/>
        <end position="419"/>
    </location>
</feature>
<dbReference type="EMBL" id="MTSM01000027">
    <property type="protein sequence ID" value="OPX54379.1"/>
    <property type="molecule type" value="Genomic_DNA"/>
</dbReference>
<comment type="similarity">
    <text evidence="2">Belongs to the bacterial sugar transferase family.</text>
</comment>
<keyword evidence="5 7" id="KW-1133">Transmembrane helix</keyword>
<evidence type="ECO:0000313" key="10">
    <source>
        <dbReference type="Proteomes" id="UP000191418"/>
    </source>
</evidence>
<name>A0A1T4S9W4_9GAMM</name>
<gene>
    <name evidence="9" type="ORF">BTE48_14655</name>
</gene>
<dbReference type="Pfam" id="PF02397">
    <property type="entry name" value="Bac_transf"/>
    <property type="match status" value="1"/>
</dbReference>
<dbReference type="NCBIfam" id="TIGR03025">
    <property type="entry name" value="EPS_sugtrans"/>
    <property type="match status" value="1"/>
</dbReference>
<dbReference type="Proteomes" id="UP000191418">
    <property type="component" value="Unassembled WGS sequence"/>
</dbReference>
<dbReference type="GO" id="GO:0016780">
    <property type="term" value="F:phosphotransferase activity, for other substituted phosphate groups"/>
    <property type="evidence" value="ECO:0007669"/>
    <property type="project" value="TreeGrafter"/>
</dbReference>
<evidence type="ECO:0000256" key="2">
    <source>
        <dbReference type="ARBA" id="ARBA00006464"/>
    </source>
</evidence>
<keyword evidence="4 7" id="KW-0812">Transmembrane</keyword>
<dbReference type="PANTHER" id="PTHR30576">
    <property type="entry name" value="COLANIC BIOSYNTHESIS UDP-GLUCOSE LIPID CARRIER TRANSFERASE"/>
    <property type="match status" value="1"/>
</dbReference>
<feature type="transmembrane region" description="Helical" evidence="7">
    <location>
        <begin position="54"/>
        <end position="71"/>
    </location>
</feature>
<feature type="transmembrane region" description="Helical" evidence="7">
    <location>
        <begin position="243"/>
        <end position="264"/>
    </location>
</feature>
<organism evidence="9 10">
    <name type="scientific">Oceanospirillum multiglobuliferum</name>
    <dbReference type="NCBI Taxonomy" id="64969"/>
    <lineage>
        <taxon>Bacteria</taxon>
        <taxon>Pseudomonadati</taxon>
        <taxon>Pseudomonadota</taxon>
        <taxon>Gammaproteobacteria</taxon>
        <taxon>Oceanospirillales</taxon>
        <taxon>Oceanospirillaceae</taxon>
        <taxon>Oceanospirillum</taxon>
    </lineage>
</organism>
<keyword evidence="3 9" id="KW-0808">Transferase</keyword>
<keyword evidence="6 7" id="KW-0472">Membrane</keyword>
<dbReference type="PANTHER" id="PTHR30576:SF0">
    <property type="entry name" value="UNDECAPRENYL-PHOSPHATE N-ACETYLGALACTOSAMINYL 1-PHOSPHATE TRANSFERASE-RELATED"/>
    <property type="match status" value="1"/>
</dbReference>
<evidence type="ECO:0000256" key="3">
    <source>
        <dbReference type="ARBA" id="ARBA00022679"/>
    </source>
</evidence>
<dbReference type="InterPro" id="IPR003362">
    <property type="entry name" value="Bact_transf"/>
</dbReference>
<evidence type="ECO:0000256" key="1">
    <source>
        <dbReference type="ARBA" id="ARBA00004141"/>
    </source>
</evidence>
<evidence type="ECO:0000313" key="9">
    <source>
        <dbReference type="EMBL" id="OPX54379.1"/>
    </source>
</evidence>
<keyword evidence="10" id="KW-1185">Reference proteome</keyword>
<dbReference type="InterPro" id="IPR017475">
    <property type="entry name" value="EPS_sugar_tfrase"/>
</dbReference>
<comment type="subcellular location">
    <subcellularLocation>
        <location evidence="1">Membrane</location>
        <topology evidence="1">Multi-pass membrane protein</topology>
    </subcellularLocation>
</comment>
<feature type="transmembrane region" description="Helical" evidence="7">
    <location>
        <begin position="83"/>
        <end position="104"/>
    </location>
</feature>